<dbReference type="SUPFAM" id="SSF57783">
    <property type="entry name" value="Zinc beta-ribbon"/>
    <property type="match status" value="1"/>
</dbReference>
<dbReference type="Proteomes" id="UP000024332">
    <property type="component" value="Unassembled WGS sequence"/>
</dbReference>
<keyword evidence="1" id="KW-0862">Zinc</keyword>
<protein>
    <recommendedName>
        <fullName evidence="2">TFIIB-type domain-containing protein</fullName>
    </recommendedName>
</protein>
<keyword evidence="1" id="KW-0479">Metal-binding</keyword>
<dbReference type="Gene3D" id="2.20.25.10">
    <property type="match status" value="1"/>
</dbReference>
<feature type="domain" description="TFIIB-type" evidence="2">
    <location>
        <begin position="1"/>
        <end position="30"/>
    </location>
</feature>
<evidence type="ECO:0000259" key="2">
    <source>
        <dbReference type="PROSITE" id="PS51134"/>
    </source>
</evidence>
<dbReference type="STRING" id="1160895.CM19_09345"/>
<evidence type="ECO:0000313" key="3">
    <source>
        <dbReference type="EMBL" id="EZQ03227.1"/>
    </source>
</evidence>
<evidence type="ECO:0000256" key="1">
    <source>
        <dbReference type="PROSITE-ProRule" id="PRU00469"/>
    </source>
</evidence>
<dbReference type="GO" id="GO:0008270">
    <property type="term" value="F:zinc ion binding"/>
    <property type="evidence" value="ECO:0007669"/>
    <property type="project" value="UniProtKB-KW"/>
</dbReference>
<dbReference type="PROSITE" id="PS51134">
    <property type="entry name" value="ZF_TFIIB"/>
    <property type="match status" value="1"/>
</dbReference>
<name>A0A031LLY5_9CREN</name>
<dbReference type="Pfam" id="PF08271">
    <property type="entry name" value="Zn_Ribbon_TF"/>
    <property type="match status" value="1"/>
</dbReference>
<dbReference type="InterPro" id="IPR013137">
    <property type="entry name" value="Znf_TFIIB"/>
</dbReference>
<proteinExistence type="predicted"/>
<reference evidence="3 4" key="1">
    <citation type="submission" date="2014-03" db="EMBL/GenBank/DDBJ databases">
        <title>Draft genome sequence of the novel thermoacidophilic archaea Acidianus copahuensis ALE1 strain, isolated from Copahue volcanic area in Neuquen Argentina.</title>
        <authorList>
            <person name="Urbieta M.S."/>
            <person name="Rascovan N."/>
            <person name="Castro C."/>
            <person name="Revale S."/>
            <person name="Giaveno M.A."/>
            <person name="Vazquez M.P."/>
            <person name="Donati E.R."/>
        </authorList>
    </citation>
    <scope>NUCLEOTIDE SEQUENCE [LARGE SCALE GENOMIC DNA]</scope>
    <source>
        <strain evidence="3 4">ALE1</strain>
    </source>
</reference>
<sequence>MKCPYCSSQNLIWDEKNGEIVCTNCGTVIDKIYKNYDFNDTETQIIDYSYFRLNDEAKIIDFIAIMKKKNKKDIKISSETTQKYISIDSLLALELLKMDSNVNKIYTILNNSGLFSGRKIKMRVAISFYLAGYRRNKLDSILEKLNINHKYLKKVIYKLPKEIRIDIQRVISKAN</sequence>
<keyword evidence="1" id="KW-0863">Zinc-finger</keyword>
<accession>A0A031LLY5</accession>
<dbReference type="RefSeq" id="WP_048100093.1">
    <property type="nucleotide sequence ID" value="NZ_JFZT01000048.1"/>
</dbReference>
<dbReference type="AlphaFoldDB" id="A0A031LLY5"/>
<dbReference type="OrthoDB" id="27163at2157"/>
<evidence type="ECO:0000313" key="4">
    <source>
        <dbReference type="Proteomes" id="UP000024332"/>
    </source>
</evidence>
<comment type="caution">
    <text evidence="3">The sequence shown here is derived from an EMBL/GenBank/DDBJ whole genome shotgun (WGS) entry which is preliminary data.</text>
</comment>
<keyword evidence="4" id="KW-1185">Reference proteome</keyword>
<organism evidence="3 4">
    <name type="scientific">Candidatus Acidianus copahuensis</name>
    <dbReference type="NCBI Taxonomy" id="1160895"/>
    <lineage>
        <taxon>Archaea</taxon>
        <taxon>Thermoproteota</taxon>
        <taxon>Thermoprotei</taxon>
        <taxon>Sulfolobales</taxon>
        <taxon>Sulfolobaceae</taxon>
        <taxon>Acidianus</taxon>
    </lineage>
</organism>
<dbReference type="EMBL" id="JFZT01000048">
    <property type="protein sequence ID" value="EZQ03227.1"/>
    <property type="molecule type" value="Genomic_DNA"/>
</dbReference>
<gene>
    <name evidence="3" type="ORF">CM19_09345</name>
</gene>